<evidence type="ECO:0000259" key="9">
    <source>
        <dbReference type="Pfam" id="PF25198"/>
    </source>
</evidence>
<evidence type="ECO:0000313" key="11">
    <source>
        <dbReference type="Proteomes" id="UP000634529"/>
    </source>
</evidence>
<evidence type="ECO:0000259" key="8">
    <source>
        <dbReference type="Pfam" id="PF05504"/>
    </source>
</evidence>
<dbReference type="InterPro" id="IPR046953">
    <property type="entry name" value="Spore_GerAC-like_C"/>
</dbReference>
<evidence type="ECO:0000256" key="3">
    <source>
        <dbReference type="ARBA" id="ARBA00022544"/>
    </source>
</evidence>
<evidence type="ECO:0000256" key="1">
    <source>
        <dbReference type="ARBA" id="ARBA00004635"/>
    </source>
</evidence>
<evidence type="ECO:0000256" key="6">
    <source>
        <dbReference type="ARBA" id="ARBA00023139"/>
    </source>
</evidence>
<evidence type="ECO:0000256" key="7">
    <source>
        <dbReference type="ARBA" id="ARBA00023288"/>
    </source>
</evidence>
<dbReference type="InterPro" id="IPR008844">
    <property type="entry name" value="Spore_GerAC-like"/>
</dbReference>
<dbReference type="EMBL" id="JACYTN010000010">
    <property type="protein sequence ID" value="MBD8499368.1"/>
    <property type="molecule type" value="Genomic_DNA"/>
</dbReference>
<accession>A0ABR9AZ64</accession>
<comment type="similarity">
    <text evidence="2">Belongs to the GerABKC lipoprotein family.</text>
</comment>
<keyword evidence="6" id="KW-0564">Palmitate</keyword>
<evidence type="ECO:0000256" key="4">
    <source>
        <dbReference type="ARBA" id="ARBA00022729"/>
    </source>
</evidence>
<feature type="domain" description="Spore germination protein N-terminal" evidence="9">
    <location>
        <begin position="31"/>
        <end position="199"/>
    </location>
</feature>
<feature type="domain" description="Spore germination GerAC-like C-terminal" evidence="8">
    <location>
        <begin position="208"/>
        <end position="380"/>
    </location>
</feature>
<evidence type="ECO:0000256" key="2">
    <source>
        <dbReference type="ARBA" id="ARBA00007886"/>
    </source>
</evidence>
<comment type="subcellular location">
    <subcellularLocation>
        <location evidence="1">Membrane</location>
        <topology evidence="1">Lipid-anchor</topology>
    </subcellularLocation>
</comment>
<dbReference type="NCBIfam" id="TIGR02887">
    <property type="entry name" value="spore_ger_x_C"/>
    <property type="match status" value="1"/>
</dbReference>
<evidence type="ECO:0000256" key="5">
    <source>
        <dbReference type="ARBA" id="ARBA00023136"/>
    </source>
</evidence>
<reference evidence="10 11" key="1">
    <citation type="submission" date="2020-09" db="EMBL/GenBank/DDBJ databases">
        <title>Paenibacillus sp. CAU 1523 isolated from sand of Haeundae Beach.</title>
        <authorList>
            <person name="Kim W."/>
        </authorList>
    </citation>
    <scope>NUCLEOTIDE SEQUENCE [LARGE SCALE GENOMIC DNA]</scope>
    <source>
        <strain evidence="10 11">CAU 1523</strain>
    </source>
</reference>
<comment type="caution">
    <text evidence="10">The sequence shown here is derived from an EMBL/GenBank/DDBJ whole genome shotgun (WGS) entry which is preliminary data.</text>
</comment>
<dbReference type="InterPro" id="IPR057336">
    <property type="entry name" value="GerAC_N"/>
</dbReference>
<keyword evidence="3" id="KW-0309">Germination</keyword>
<keyword evidence="5" id="KW-0472">Membrane</keyword>
<keyword evidence="7" id="KW-0449">Lipoprotein</keyword>
<sequence length="383" mass="43449">MMHINNREKKRVYFVPYILLIFLVVTGCAEAKIIDKLGILVAVGYDLADEDSNDRIRTTVLSYKPGATSTNTVPTSASNNTSKGVREKLSLRTSAKLVIGQMRVAAYGEPLARGGIITLTDTFQRDSEIGTSVYLVVAKDSAEQLLNAKNRQRAGTGDYLYDLLKKNIESGIVPSPTLHHFLNAYYRSGKDPILPYLEVQGDEILISKLALMKDDRMIGSLNLTESFSVKAMMGSNHFLTHEIELNTERLRKYYEPTFDKLYVTLSHVMTKTRIKVIDKNTPEFQVQIRLKGEMEEVSDLINLEEAEVIHALEREAEKTLKSEFEDVMRKLQKKQVDPVGFGSHYRSSVRVQDFTAEKWREMFKEARFVFDVKVTFVNVGITS</sequence>
<organism evidence="10 11">
    <name type="scientific">Paenibacillus arenosi</name>
    <dbReference type="NCBI Taxonomy" id="2774142"/>
    <lineage>
        <taxon>Bacteria</taxon>
        <taxon>Bacillati</taxon>
        <taxon>Bacillota</taxon>
        <taxon>Bacilli</taxon>
        <taxon>Bacillales</taxon>
        <taxon>Paenibacillaceae</taxon>
        <taxon>Paenibacillus</taxon>
    </lineage>
</organism>
<dbReference type="PROSITE" id="PS51257">
    <property type="entry name" value="PROKAR_LIPOPROTEIN"/>
    <property type="match status" value="1"/>
</dbReference>
<keyword evidence="4" id="KW-0732">Signal</keyword>
<gene>
    <name evidence="10" type="ORF">IFO66_13815</name>
</gene>
<keyword evidence="11" id="KW-1185">Reference proteome</keyword>
<dbReference type="InterPro" id="IPR038501">
    <property type="entry name" value="Spore_GerAC_C_sf"/>
</dbReference>
<dbReference type="Gene3D" id="3.30.300.210">
    <property type="entry name" value="Nutrient germinant receptor protein C, domain 3"/>
    <property type="match status" value="1"/>
</dbReference>
<proteinExistence type="inferred from homology"/>
<name>A0ABR9AZ64_9BACL</name>
<dbReference type="Pfam" id="PF25198">
    <property type="entry name" value="Spore_GerAC_N"/>
    <property type="match status" value="1"/>
</dbReference>
<evidence type="ECO:0000313" key="10">
    <source>
        <dbReference type="EMBL" id="MBD8499368.1"/>
    </source>
</evidence>
<dbReference type="PANTHER" id="PTHR35789:SF1">
    <property type="entry name" value="SPORE GERMINATION PROTEIN B3"/>
    <property type="match status" value="1"/>
</dbReference>
<protein>
    <submittedName>
        <fullName evidence="10">Ger(X)C family spore germination protein</fullName>
    </submittedName>
</protein>
<dbReference type="PANTHER" id="PTHR35789">
    <property type="entry name" value="SPORE GERMINATION PROTEIN B3"/>
    <property type="match status" value="1"/>
</dbReference>
<dbReference type="Pfam" id="PF05504">
    <property type="entry name" value="Spore_GerAC"/>
    <property type="match status" value="1"/>
</dbReference>
<dbReference type="Proteomes" id="UP000634529">
    <property type="component" value="Unassembled WGS sequence"/>
</dbReference>